<dbReference type="Proteomes" id="UP000601108">
    <property type="component" value="Unassembled WGS sequence"/>
</dbReference>
<name>A0A918JUP1_9FLAO</name>
<gene>
    <name evidence="1" type="ORF">GCM10007384_21240</name>
</gene>
<evidence type="ECO:0000313" key="1">
    <source>
        <dbReference type="EMBL" id="GGX19669.1"/>
    </source>
</evidence>
<accession>A0A918JUP1</accession>
<reference evidence="1 2" key="1">
    <citation type="journal article" date="2014" name="Int. J. Syst. Evol. Microbiol.">
        <title>Complete genome sequence of Corynebacterium casei LMG S-19264T (=DSM 44701T), isolated from a smear-ripened cheese.</title>
        <authorList>
            <consortium name="US DOE Joint Genome Institute (JGI-PGF)"/>
            <person name="Walter F."/>
            <person name="Albersmeier A."/>
            <person name="Kalinowski J."/>
            <person name="Ruckert C."/>
        </authorList>
    </citation>
    <scope>NUCLEOTIDE SEQUENCE [LARGE SCALE GENOMIC DNA]</scope>
    <source>
        <strain evidence="1 2">KCTC 12285</strain>
    </source>
</reference>
<keyword evidence="2" id="KW-1185">Reference proteome</keyword>
<organism evidence="1 2">
    <name type="scientific">Aquimarina muelleri</name>
    <dbReference type="NCBI Taxonomy" id="279356"/>
    <lineage>
        <taxon>Bacteria</taxon>
        <taxon>Pseudomonadati</taxon>
        <taxon>Bacteroidota</taxon>
        <taxon>Flavobacteriia</taxon>
        <taxon>Flavobacteriales</taxon>
        <taxon>Flavobacteriaceae</taxon>
        <taxon>Aquimarina</taxon>
    </lineage>
</organism>
<evidence type="ECO:0008006" key="3">
    <source>
        <dbReference type="Google" id="ProtNLM"/>
    </source>
</evidence>
<dbReference type="EMBL" id="BMWS01000013">
    <property type="protein sequence ID" value="GGX19669.1"/>
    <property type="molecule type" value="Genomic_DNA"/>
</dbReference>
<dbReference type="InterPro" id="IPR026341">
    <property type="entry name" value="T9SS_type_B"/>
</dbReference>
<sequence>MTTKYPNTPMLMKLRFKSTIILVFLMIGTQLFAQVPFDSVPNSTLRINGELKIIGNAIVGLNQRLSNDNNCSSSYGPVYTPNDDYNGTCSNNQRIFGYIDIDGDPSTFSSSSADLILTSGCEKIAYAGLYWSASYFVQRNPNNNDYVQYTGLPLPDNRPDFRTIKIRPPGGSYITIPPSQTQVIYNGYRNTATNPSNRAADDIPYVCYADVTSIIQGLGTGNANGTYTVGDMRAATGHSGNNANGISGGWVLVVAYEDPNLSAKFISTNNGYLVIRPGGPLLPFQYTGFNTLPAPLPVRARYAIATLEGDRRFSGDEFEVQKPDNDWHPIFTTPANPDNNFYDSSISVNGQYVTTRNPASRNTLGFDADIFNIDNPSNTIIGNSQTTANFRTASAGDKYSVFFNSFQIEIIEPELTVKKRVLDVNGIDITGQPVNFADQLFYELTIENQGNEAITAASILDVLPANVDFTLGSITTSNPGIVATPNGTNREIDITIDDALIVRNGGVHTVRFGVSVVATCADLRDACSNEINNTAISTYTGIESGITKTGEESILDQDACQSDIIGSSNVLINNGICFTETQPAFICTGSLTLTAGAGFTRYEWVNANNPGVIIGTNRELVVTVAGTYIVTEFGAPTCQDSQQTFEVDAFNTIQHPVVDIVNGLDSNPNVNGNLRTCTVTGEELPEIFLCGTGTSLNIPINFPVGTTVVWERMDPAACPSVVRDPDCPTIDAACNGDWVQVSTDIGSYTVTQAGEYRIRATFDSNCTIPFYFNVFQNNFDPDLVVIRQIICGTPGTIRVQNSSNQYEYQLITPSGGTIAYQDLAEFTGLTAVGNYTVNVRQKGGLPTACVFQDAVFLDELDATETVTATSPTCPGDRGEISITVADSQINYTYIINSTTTAFTDTEGPTTIPSHVFTGLVPDTYEVQVLSADGSCSEVFTRTVNAIAPFSATIRLVEDLHCNPDYQPDINLADYDPDQFIAIYEVTVIGGSTNFSFNNQIDFLGTTLVPLTATTYQFRATTAGNYPVYVNDLDNSCTIFAGSVDVNPYTSIAATAAPTDPVCPTGTGSILVNITAGEGPFTYILDQGTANEVTIGPTVSTSETFNNVDTSISHVVTVQDQFGCDLQLPPINFTAPTAITANIALTQDYQCNATGSSVPAILGEITVSGASGGNGSYEYSIDGVDFTNTTGVFTGLTDGTYTLYIRDTNTAACPVNLGSITIEPLQVVTDLTFAQTQVQCPGLTSDITLTATGSNGAVPPTNFEYQITAPIVRPWQASNVFTGIPAGATYTFESRILRNGGASNACVYSERYTIDAIDAISVSASITAEPTCDTDPDASFTFTVTGIDLTSTTYSYDVSGGTIAGSLTGNTLTTVPVSIPGIGAGTYDIVVTDDTTLCTATTQVIITDPADLTIDPPTTTPAGCGINDGTITVTANGGRGGYQYELRNAAGTLPAIVAYQGTNSFTGLAPGTYTVFVRDGNTLAACEENIQAIVGEELAPVIVLATGGDACYDPINRATQWITITPGVAAPIGPFTYSLDGGAPVAVTFLSAPAPANTFEIPNLTPGAHTISVINTVSVCPSNTINFTINPELIITANLDKDIDCNSGAEISFTATGGDGSYTFNLLGPAPQSGITSPITGITTPGTYQIEVEDGLSCTAVSNTITINPYEALTGNLVPIDPACPTDNGGITVNTTAGEGPFTYILDGTITFGPTSNVSHTFNGVDATVPHNVVIRDRFNCDLALGPISLAPPATIAATINDDFRLLSCTATPGAQAQVTAITGGSGTYEWSLNAAGPFTAVAAIPFEIDFATAGSYTLYIRNEATDDCVQSFPITIDPLLEVDDITFVLGTSDCSVQTYEVTATAAPVGPTYTYSVVPAPVSGDATTGVFVLNRDVTYTFTATRGDSQCTYSEDYRQELVPEIQITNAVETSPTTCIAGSDGSLSFTVGNSANFTYTITGPIAVPSGSGTGVTPVAVGSLEAGVYTITVTDSNLAGGSPPNCQATTTVTITQPDPITFTIDPVDQDCAADTNTVTISGVAGGSGAGYTYVLSDSGGTAVGPSRPVNQPYNNVPNALGYQIVVTDGAGCPSAPQTLNINQLDQLNATVNTGSDFCLDDGAVSFTIDIDATNSGTPDYIYNVTRSGVVVIPDTNVGAATTFTTTPNLTIPGDYIITITDSNGCPVVLPTQTIAPAVELIATPVADITCDALGNPVDAEFSFVVNGGYTPFDIAVSFNSGAFTDHITNGIAPFANYTATSGAGSYVFRVTDDRGCAFTTTPFTVTDPDAPTITAPTVDLDCDGDTGTAVVNVTGTETPYEIDFQNTGTFVTITGTQISFPNLTANTYDFTVRSSRGCLTTGSVIINQPDPITATELLTPIRCSGTIGGGNTPGSILLTLAGGTPAADAASYTYILTRDGSVIAPPVPVSFPSADQVFFDGLVFGFYTIEVVDTNGCLTLVGSYQIENEIDSLSFVPTTVNGTCAGGFDLQVDIIQGSGIDPGPPRTVPGFRVEIIGDPGSVRNLGDDGAATPLPIRTTTYNGLAYGVVYTILATDLATQCTYQEQFTPTPPSEPIVTITSVTPSTCKDADNGQVTFEVSAYDSNGGTQSFTWEILNAFNGVVVETSPGSVPATGNPAPVSIGPVGTLAQGTYIVRVTEDLGTLCPGLSAEFTITEPTAVTATAGTPTPANSCGTNAQVVISTNGGTLFSIPPTADGYQYALIADDGGGSPITTPTVFADFPFTNNVIDLGNTNGQVQHIFVVDANECTFGPITVTTVVNPLPTVTAPPFVDDPCIYDNNYTFQVVGTGLGTLTYQLNGGTAVTGSIDNFNHVFTVSSAGTYTITITDETGCTNTDSIEVYDPLEIVAEFTTAPDCLNPTGVITTTLSGTSPAAAGTLSYILQDSGGTPTGNTTGAATGIFTGVAPGSYIVEVTDDGRGPAPGCPFTGPVSIEAPTLPILLAQPPTSVTCNGDADGVINAVLDPATEDATATYQYEITAGPATRPLQTSPQFTGLAAGTYTVRVTATEANVSLSVLCTDDQDYTIGDPTVVIATGTPQDPLTCGAGNTTSPGTIAITIDATTGTGPDYFVTVTQPDGVVRTRIPVPTPIPAPPATALLIDAPVDGAYNITVFDSNNCPVILPPVNVAPLPVMSDPTVTPGTPIDCVTNVQQVTVSITGGTGPFDFAETSGAVTTQTGIVAGTGDTAAPGVQTTATFNLPGVGNYVFEITDTATGCTIQTLPFDVPEYDTIEATITPSVNVACAGDATGEIILTVTGYPVAPVAPGTYDYQVTNTTTGTITNGTGDVGSGPLTITGLEAGEVVVVVTATQTPLCDATTNIVTISEPDALTLDALSISTPDCNNGLSVVTMDASGGVGPYNYAAEAGTLVPGPAPVTPGVFPLSDTFSLDPVTSLDWVIYVQDANGCITPRQIAIPPVTAPPTLDLIPEFVDDACDFDNNYTFTVTATSNVPAPGTGALTYQLNTVAPVAAVGPQVPGNVNNNTHQFTVTAPGRYRVFVYDENGCPSASQDITVYPELLVIATMTVPTCRDNDATIVATVSGGSDITANPGNFTFDLVDAGTGITVSGVTQTPGPGADQITFSSTVAGTDGIFPGDYRVEVIDSAIGLAPGCPANFDITVPTFLDPIPSGAPTPVSCFGGNDGTILVSLDPAADVDTPYQYQIVAGPETRPLQLDPLFENLPAGTYDIVVVSDKGCSNTPAIQVIVGGPTAALDVVPSQTAYGCSTSNVEVFPIITLTITDGTPDYDVSYTGAATGSETDVADADGGTAGVQYNVTATVAGTYTFTVTDNNNCAFANFDVIVPAFPIMTDPTVTRDTAAVNAGFISCDNPETVIVSITGGTGPFDFVEISGSGTPPVPSQLGVVAGTGNVDPPVGVQTTATFALPSIGNYKFKITDQGTGCFIETSEYTIAAFDDITVALTTLTDVLCAGATTGELSLNIGGYTGAYNYTVTNTGTGAVVVPSTAANTTTNPLTIGSLSGGTYQVSVEALDTPFCDEVSNTTTINQPTPILVTVNQIQDETCNPGDDATVEAVAAGGTGAFQYQLETSGGAILVPFGTDPRFGGLGLDAGVAPAGLDYVVRVRDANNCEATGNINIQPPAPIGLDPIAPTILACADSEDGVIVATATGGQGAGTYFFMLTFPDGSQSGRLSSTTDTYRWEDLKPGNYIVTVSDNLNCEIDQNPVIIDAPPAVTIDINPTGVSCLTANPNNIQVIPGGGTLVGYEFGVSSDNGVTITWQVSDTFLNLPEGDYDFYVRDSNLCESPASTRVQVRDPEPFVVTLDLNNTSIICFSQPTGSIDAVATGGLGNYMYSIAGTDYLGGVVTIGPQTTSFFGDLLAGNYTYTVTSGDCVDSVTPFTITQPLEFIIDVVETPISCNGDTDGSIRVFVEVITPPGSPGGTAPYFYSLYNSAGNAVYTFLEDDIDGITAEHTFIDLPADTYRVEVEDNNGCPREVTDIIIIEPEAIVATITATTPEDCAGDMNGTANVSITGGLPPANPADPSYFWSIDGVNYQPVLDPANLFIDNLPGGTTTLFIRDSQNNANCQGAFNIEIESGVNLGATLIPRLVCPVYDYTDPRNPIMTREEQYFVEFSIIDESRDLGIIYTLNGVNGTPNPANNSNLTGIFEVVPGEYEGVMEFQGCTRTVDTIEIFDYTPLAIPVAQMTGNSQDPNEYQIIASGGRRFDREPFYSFSFTILEEGTTLEELVPSDFTELDGNIFTIRETADYVLRVVDADGCEVLTVQNITYINIRIPNYFTPDSPNTSIEERFWYPRQITPNLDDPFFFENMEVMVFDRYGRMLAEFKGDQQGWDGLYQGKQLPSGDYWYTIILNDIDNREFTGHFTLYR</sequence>
<proteinExistence type="predicted"/>
<dbReference type="NCBIfam" id="TIGR04131">
    <property type="entry name" value="Bac_Flav_CTERM"/>
    <property type="match status" value="1"/>
</dbReference>
<evidence type="ECO:0000313" key="2">
    <source>
        <dbReference type="Proteomes" id="UP000601108"/>
    </source>
</evidence>
<dbReference type="InterPro" id="IPR025667">
    <property type="entry name" value="SprB_repeat"/>
</dbReference>
<dbReference type="Pfam" id="PF13585">
    <property type="entry name" value="CHU_C"/>
    <property type="match status" value="1"/>
</dbReference>
<comment type="caution">
    <text evidence="1">The sequence shown here is derived from an EMBL/GenBank/DDBJ whole genome shotgun (WGS) entry which is preliminary data.</text>
</comment>
<protein>
    <recommendedName>
        <fullName evidence="3">Gliding motility-associated C-terminal domain-containing protein</fullName>
    </recommendedName>
</protein>
<dbReference type="Pfam" id="PF13573">
    <property type="entry name" value="SprB"/>
    <property type="match status" value="4"/>
</dbReference>